<reference evidence="9 10" key="1">
    <citation type="submission" date="2024-09" db="EMBL/GenBank/DDBJ databases">
        <authorList>
            <consortium name="All-Russian atlas of soil microorganisms"/>
            <consortium name="as a basis for the search for new antimicrobial producers and enzymes with unique properties"/>
            <person name="Sokolova E.A."/>
            <person name="Voronina E.N."/>
        </authorList>
    </citation>
    <scope>NUCLEOTIDE SEQUENCE [LARGE SCALE GENOMIC DNA]</scope>
    <source>
        <strain evidence="9 10">AF-22b-331.1</strain>
    </source>
</reference>
<evidence type="ECO:0000313" key="9">
    <source>
        <dbReference type="EMBL" id="MFG6109422.1"/>
    </source>
</evidence>
<evidence type="ECO:0000256" key="3">
    <source>
        <dbReference type="ARBA" id="ARBA00022692"/>
    </source>
</evidence>
<feature type="transmembrane region" description="Helical" evidence="8">
    <location>
        <begin position="6"/>
        <end position="27"/>
    </location>
</feature>
<dbReference type="Pfam" id="PF02659">
    <property type="entry name" value="Mntp"/>
    <property type="match status" value="1"/>
</dbReference>
<keyword evidence="5 8" id="KW-0406">Ion transport</keyword>
<feature type="transmembrane region" description="Helical" evidence="8">
    <location>
        <begin position="169"/>
        <end position="186"/>
    </location>
</feature>
<keyword evidence="7 8" id="KW-0464">Manganese</keyword>
<dbReference type="EMBL" id="JBHGCJ010000006">
    <property type="protein sequence ID" value="MFG6109422.1"/>
    <property type="molecule type" value="Genomic_DNA"/>
</dbReference>
<dbReference type="RefSeq" id="WP_394163074.1">
    <property type="nucleotide sequence ID" value="NZ_JBHGCJ010000006.1"/>
</dbReference>
<organism evidence="9 10">
    <name type="scientific">Stenotrophomonas nematodicola</name>
    <dbReference type="NCBI Taxonomy" id="2656746"/>
    <lineage>
        <taxon>Bacteria</taxon>
        <taxon>Pseudomonadati</taxon>
        <taxon>Pseudomonadota</taxon>
        <taxon>Gammaproteobacteria</taxon>
        <taxon>Lysobacterales</taxon>
        <taxon>Lysobacteraceae</taxon>
        <taxon>Stenotrophomonas</taxon>
    </lineage>
</organism>
<sequence>MSPLSILLIGFAMSTDAFAAAIGKGAAMRKPRFPDALRAGLIFGVIEAITPIIGWLLGRAALQYVEAFDHWIAFGLLGALGVHMIINGIRPDDGDEDEDEDTRKHHGFWRLAVTGFATSIDAMAVGIGLAFLDVHIGVMALVIGLCTFTMVTAGVMLGRVLGNMVGKRAEIIGGIILIIIGATILYEHLSGAMA</sequence>
<feature type="transmembrane region" description="Helical" evidence="8">
    <location>
        <begin position="70"/>
        <end position="89"/>
    </location>
</feature>
<evidence type="ECO:0000256" key="1">
    <source>
        <dbReference type="ARBA" id="ARBA00022448"/>
    </source>
</evidence>
<dbReference type="Proteomes" id="UP001605261">
    <property type="component" value="Unassembled WGS sequence"/>
</dbReference>
<feature type="transmembrane region" description="Helical" evidence="8">
    <location>
        <begin position="138"/>
        <end position="157"/>
    </location>
</feature>
<evidence type="ECO:0000256" key="2">
    <source>
        <dbReference type="ARBA" id="ARBA00022475"/>
    </source>
</evidence>
<dbReference type="PANTHER" id="PTHR35529:SF1">
    <property type="entry name" value="MANGANESE EFFLUX PUMP MNTP-RELATED"/>
    <property type="match status" value="1"/>
</dbReference>
<dbReference type="InterPro" id="IPR022929">
    <property type="entry name" value="Put_MntP"/>
</dbReference>
<protein>
    <recommendedName>
        <fullName evidence="8">Putative manganese efflux pump MntP</fullName>
    </recommendedName>
</protein>
<evidence type="ECO:0000313" key="10">
    <source>
        <dbReference type="Proteomes" id="UP001605261"/>
    </source>
</evidence>
<evidence type="ECO:0000256" key="4">
    <source>
        <dbReference type="ARBA" id="ARBA00022989"/>
    </source>
</evidence>
<dbReference type="InterPro" id="IPR003810">
    <property type="entry name" value="Mntp/YtaF"/>
</dbReference>
<keyword evidence="1 8" id="KW-0813">Transport</keyword>
<evidence type="ECO:0000256" key="6">
    <source>
        <dbReference type="ARBA" id="ARBA00023136"/>
    </source>
</evidence>
<keyword evidence="3 8" id="KW-0812">Transmembrane</keyword>
<evidence type="ECO:0000256" key="5">
    <source>
        <dbReference type="ARBA" id="ARBA00023065"/>
    </source>
</evidence>
<keyword evidence="4 8" id="KW-1133">Transmembrane helix</keyword>
<comment type="function">
    <text evidence="8">Probably functions as a manganese efflux pump.</text>
</comment>
<evidence type="ECO:0000256" key="7">
    <source>
        <dbReference type="ARBA" id="ARBA00023211"/>
    </source>
</evidence>
<keyword evidence="2 8" id="KW-1003">Cell membrane</keyword>
<feature type="transmembrane region" description="Helical" evidence="8">
    <location>
        <begin position="109"/>
        <end position="132"/>
    </location>
</feature>
<evidence type="ECO:0000256" key="8">
    <source>
        <dbReference type="HAMAP-Rule" id="MF_01521"/>
    </source>
</evidence>
<dbReference type="PANTHER" id="PTHR35529">
    <property type="entry name" value="MANGANESE EFFLUX PUMP MNTP-RELATED"/>
    <property type="match status" value="1"/>
</dbReference>
<keyword evidence="6 8" id="KW-0472">Membrane</keyword>
<comment type="caution">
    <text evidence="9">The sequence shown here is derived from an EMBL/GenBank/DDBJ whole genome shotgun (WGS) entry which is preliminary data.</text>
</comment>
<feature type="transmembrane region" description="Helical" evidence="8">
    <location>
        <begin position="39"/>
        <end position="58"/>
    </location>
</feature>
<comment type="similarity">
    <text evidence="8">Belongs to the MntP (TC 9.B.29) family.</text>
</comment>
<dbReference type="HAMAP" id="MF_01521">
    <property type="entry name" value="MntP_pump"/>
    <property type="match status" value="1"/>
</dbReference>
<gene>
    <name evidence="8 9" type="primary">mntP</name>
    <name evidence="9" type="ORF">ACEU0G_003434</name>
</gene>
<accession>A0ABW7CYR7</accession>
<comment type="subcellular location">
    <subcellularLocation>
        <location evidence="8">Cell membrane</location>
        <topology evidence="8">Multi-pass membrane protein</topology>
    </subcellularLocation>
</comment>
<dbReference type="NCBIfam" id="NF008546">
    <property type="entry name" value="PRK11469.1"/>
    <property type="match status" value="1"/>
</dbReference>
<name>A0ABW7CYR7_9GAMM</name>
<proteinExistence type="inferred from homology"/>
<keyword evidence="10" id="KW-1185">Reference proteome</keyword>